<proteinExistence type="inferred from homology"/>
<organism evidence="28 29">
    <name type="scientific">Siminovitchia fortis</name>
    <dbReference type="NCBI Taxonomy" id="254758"/>
    <lineage>
        <taxon>Bacteria</taxon>
        <taxon>Bacillati</taxon>
        <taxon>Bacillota</taxon>
        <taxon>Bacilli</taxon>
        <taxon>Bacillales</taxon>
        <taxon>Bacillaceae</taxon>
        <taxon>Siminovitchia</taxon>
    </lineage>
</organism>
<dbReference type="FunFam" id="3.30.470.20:FF:000008">
    <property type="entry name" value="D-alanine--D-alanine ligase"/>
    <property type="match status" value="1"/>
</dbReference>
<dbReference type="EC" id="6.3.2.4" evidence="6 22"/>
<evidence type="ECO:0000256" key="16">
    <source>
        <dbReference type="ARBA" id="ARBA00023316"/>
    </source>
</evidence>
<evidence type="ECO:0000256" key="8">
    <source>
        <dbReference type="ARBA" id="ARBA00022598"/>
    </source>
</evidence>
<dbReference type="NCBIfam" id="NF002378">
    <property type="entry name" value="PRK01372.1"/>
    <property type="match status" value="1"/>
</dbReference>
<comment type="catalytic activity">
    <reaction evidence="17 22">
        <text>2 D-alanine + ATP = D-alanyl-D-alanine + ADP + phosphate + H(+)</text>
        <dbReference type="Rhea" id="RHEA:11224"/>
        <dbReference type="ChEBI" id="CHEBI:15378"/>
        <dbReference type="ChEBI" id="CHEBI:30616"/>
        <dbReference type="ChEBI" id="CHEBI:43474"/>
        <dbReference type="ChEBI" id="CHEBI:57416"/>
        <dbReference type="ChEBI" id="CHEBI:57822"/>
        <dbReference type="ChEBI" id="CHEBI:456216"/>
        <dbReference type="EC" id="6.3.2.4"/>
    </reaction>
</comment>
<dbReference type="PANTHER" id="PTHR23132:SF25">
    <property type="entry name" value="D-ALANINE--D-ALANINE LIGASE A"/>
    <property type="match status" value="1"/>
</dbReference>
<comment type="cofactor">
    <cofactor evidence="1">
        <name>Mn(2+)</name>
        <dbReference type="ChEBI" id="CHEBI:29035"/>
    </cofactor>
</comment>
<dbReference type="InterPro" id="IPR013815">
    <property type="entry name" value="ATP_grasp_subdomain_1"/>
</dbReference>
<feature type="binding site" evidence="24">
    <location>
        <position position="131"/>
    </location>
    <ligand>
        <name>ATP</name>
        <dbReference type="ChEBI" id="CHEBI:30616"/>
    </ligand>
</feature>
<dbReference type="PROSITE" id="PS00843">
    <property type="entry name" value="DALA_DALA_LIGASE_1"/>
    <property type="match status" value="1"/>
</dbReference>
<reference evidence="28" key="1">
    <citation type="submission" date="2018-12" db="EMBL/GenBank/DDBJ databases">
        <authorList>
            <person name="Sun L."/>
            <person name="Chen Z."/>
        </authorList>
    </citation>
    <scope>NUCLEOTIDE SEQUENCE [LARGE SCALE GENOMIC DNA]</scope>
    <source>
        <strain evidence="28">DSM 16012</strain>
    </source>
</reference>
<evidence type="ECO:0000256" key="25">
    <source>
        <dbReference type="PIRSR" id="PIRSR039102-3"/>
    </source>
</evidence>
<evidence type="ECO:0000256" key="10">
    <source>
        <dbReference type="ARBA" id="ARBA00022741"/>
    </source>
</evidence>
<dbReference type="AlphaFoldDB" id="A0A443IVQ8"/>
<evidence type="ECO:0000256" key="15">
    <source>
        <dbReference type="ARBA" id="ARBA00023211"/>
    </source>
</evidence>
<sequence length="356" mass="39786">MEDNKMKLCLLYGGKSAEHEVSLQTAKAVIHALDKNKFDIFPIFITKEGKWVQGPQITGPVEDVKYLQFPGDRESAANEIMPSSLDSGFDMVFPLLHGPNGEDGTVQGMLELLNIPYVGNGVLASSAGMDKVVMKNIFAQAGLDQVKYVSFIRSAWEADREAAYKQVEEKIGYPSFVKPANLGSSVGISKCDNREELKAAFEDAFRYDRKIIIEEGVIAREIEVGILGNDELACSVPGEIVPKKEFYDYEAKYEDGSTELVIPADISEAVYNQIREMAFTAYKSLDCSGLARMDFFVSPDGRVLINEVNTMPGFTPFSMFPLLWKNTGVPYPQLIERLVELGRQRYEEKQKIIHSF</sequence>
<dbReference type="GO" id="GO:0009252">
    <property type="term" value="P:peptidoglycan biosynthetic process"/>
    <property type="evidence" value="ECO:0007669"/>
    <property type="project" value="UniProtKB-UniRule"/>
</dbReference>
<keyword evidence="9 25" id="KW-0479">Metal-binding</keyword>
<dbReference type="SUPFAM" id="SSF52440">
    <property type="entry name" value="PreATP-grasp domain"/>
    <property type="match status" value="1"/>
</dbReference>
<dbReference type="PIRSF" id="PIRSF039102">
    <property type="entry name" value="Ddl/VanB"/>
    <property type="match status" value="1"/>
</dbReference>
<comment type="caution">
    <text evidence="28">The sequence shown here is derived from an EMBL/GenBank/DDBJ whole genome shotgun (WGS) entry which is preliminary data.</text>
</comment>
<feature type="binding site" evidence="25">
    <location>
        <position position="307"/>
    </location>
    <ligand>
        <name>Mg(2+)</name>
        <dbReference type="ChEBI" id="CHEBI:18420"/>
        <label>1</label>
    </ligand>
</feature>
<keyword evidence="13 22" id="KW-0133">Cell shape</keyword>
<dbReference type="GO" id="GO:0005524">
    <property type="term" value="F:ATP binding"/>
    <property type="evidence" value="ECO:0007669"/>
    <property type="project" value="UniProtKB-UniRule"/>
</dbReference>
<dbReference type="EMBL" id="QYTU02000012">
    <property type="protein sequence ID" value="RWR12205.1"/>
    <property type="molecule type" value="Genomic_DNA"/>
</dbReference>
<evidence type="ECO:0000256" key="7">
    <source>
        <dbReference type="ARBA" id="ARBA00022490"/>
    </source>
</evidence>
<dbReference type="InterPro" id="IPR011761">
    <property type="entry name" value="ATP-grasp"/>
</dbReference>
<evidence type="ECO:0000256" key="3">
    <source>
        <dbReference type="ARBA" id="ARBA00004496"/>
    </source>
</evidence>
<keyword evidence="8 22" id="KW-0436">Ligase</keyword>
<evidence type="ECO:0000256" key="11">
    <source>
        <dbReference type="ARBA" id="ARBA00022840"/>
    </source>
</evidence>
<feature type="binding site" evidence="24">
    <location>
        <begin position="184"/>
        <end position="185"/>
    </location>
    <ligand>
        <name>ATP</name>
        <dbReference type="ChEBI" id="CHEBI:30616"/>
    </ligand>
</feature>
<evidence type="ECO:0000256" key="20">
    <source>
        <dbReference type="ARBA" id="ARBA00076288"/>
    </source>
</evidence>
<feature type="binding site" evidence="24">
    <location>
        <begin position="176"/>
        <end position="178"/>
    </location>
    <ligand>
        <name>ATP</name>
        <dbReference type="ChEBI" id="CHEBI:30616"/>
    </ligand>
</feature>
<dbReference type="HAMAP" id="MF_00047">
    <property type="entry name" value="Dala_Dala_lig"/>
    <property type="match status" value="1"/>
</dbReference>
<dbReference type="PROSITE" id="PS00844">
    <property type="entry name" value="DALA_DALA_LIGASE_2"/>
    <property type="match status" value="1"/>
</dbReference>
<dbReference type="GO" id="GO:0071555">
    <property type="term" value="P:cell wall organization"/>
    <property type="evidence" value="ECO:0007669"/>
    <property type="project" value="UniProtKB-KW"/>
</dbReference>
<dbReference type="InterPro" id="IPR000291">
    <property type="entry name" value="D-Ala_lig_Van_CS"/>
</dbReference>
<evidence type="ECO:0000256" key="22">
    <source>
        <dbReference type="HAMAP-Rule" id="MF_00047"/>
    </source>
</evidence>
<feature type="active site" evidence="23">
    <location>
        <position position="318"/>
    </location>
</feature>
<dbReference type="InterPro" id="IPR011127">
    <property type="entry name" value="Dala_Dala_lig_N"/>
</dbReference>
<evidence type="ECO:0000313" key="28">
    <source>
        <dbReference type="EMBL" id="RWR12205.1"/>
    </source>
</evidence>
<evidence type="ECO:0000256" key="5">
    <source>
        <dbReference type="ARBA" id="ARBA00010871"/>
    </source>
</evidence>
<evidence type="ECO:0000256" key="2">
    <source>
        <dbReference type="ARBA" id="ARBA00003921"/>
    </source>
</evidence>
<keyword evidence="12 25" id="KW-0460">Magnesium</keyword>
<dbReference type="Gene3D" id="3.40.50.20">
    <property type="match status" value="1"/>
</dbReference>
<feature type="binding site" evidence="25">
    <location>
        <position position="309"/>
    </location>
    <ligand>
        <name>Mg(2+)</name>
        <dbReference type="ChEBI" id="CHEBI:18420"/>
        <label>2</label>
    </ligand>
</feature>
<evidence type="ECO:0000256" key="1">
    <source>
        <dbReference type="ARBA" id="ARBA00001936"/>
    </source>
</evidence>
<evidence type="ECO:0000256" key="13">
    <source>
        <dbReference type="ARBA" id="ARBA00022960"/>
    </source>
</evidence>
<dbReference type="GO" id="GO:0008716">
    <property type="term" value="F:D-alanine-D-alanine ligase activity"/>
    <property type="evidence" value="ECO:0007669"/>
    <property type="project" value="UniProtKB-UniRule"/>
</dbReference>
<keyword evidence="7 22" id="KW-0963">Cytoplasm</keyword>
<dbReference type="FunFam" id="3.30.1490.20:FF:000007">
    <property type="entry name" value="D-alanine--D-alanine ligase"/>
    <property type="match status" value="1"/>
</dbReference>
<keyword evidence="15 25" id="KW-0464">Manganese</keyword>
<evidence type="ECO:0000256" key="17">
    <source>
        <dbReference type="ARBA" id="ARBA00047614"/>
    </source>
</evidence>
<keyword evidence="16 22" id="KW-0961">Cell wall biogenesis/degradation</keyword>
<evidence type="ECO:0000313" key="29">
    <source>
        <dbReference type="Proteomes" id="UP000273811"/>
    </source>
</evidence>
<dbReference type="InterPro" id="IPR011095">
    <property type="entry name" value="Dala_Dala_lig_C"/>
</dbReference>
<evidence type="ECO:0000256" key="24">
    <source>
        <dbReference type="PIRSR" id="PIRSR039102-2"/>
    </source>
</evidence>
<evidence type="ECO:0000256" key="14">
    <source>
        <dbReference type="ARBA" id="ARBA00022984"/>
    </source>
</evidence>
<dbReference type="InterPro" id="IPR016185">
    <property type="entry name" value="PreATP-grasp_dom_sf"/>
</dbReference>
<feature type="binding site" evidence="25">
    <location>
        <position position="294"/>
    </location>
    <ligand>
        <name>Mg(2+)</name>
        <dbReference type="ChEBI" id="CHEBI:18420"/>
        <label>1</label>
    </ligand>
</feature>
<evidence type="ECO:0000256" key="26">
    <source>
        <dbReference type="PROSITE-ProRule" id="PRU00409"/>
    </source>
</evidence>
<keyword evidence="10 24" id="KW-0547">Nucleotide-binding</keyword>
<dbReference type="SUPFAM" id="SSF56059">
    <property type="entry name" value="Glutathione synthetase ATP-binding domain-like"/>
    <property type="match status" value="1"/>
</dbReference>
<dbReference type="OrthoDB" id="9813261at2"/>
<dbReference type="PANTHER" id="PTHR23132">
    <property type="entry name" value="D-ALANINE--D-ALANINE LIGASE"/>
    <property type="match status" value="1"/>
</dbReference>
<evidence type="ECO:0000256" key="23">
    <source>
        <dbReference type="PIRSR" id="PIRSR039102-1"/>
    </source>
</evidence>
<dbReference type="Proteomes" id="UP000273811">
    <property type="component" value="Unassembled WGS sequence"/>
</dbReference>
<evidence type="ECO:0000256" key="6">
    <source>
        <dbReference type="ARBA" id="ARBA00012216"/>
    </source>
</evidence>
<dbReference type="UniPathway" id="UPA00219"/>
<comment type="subcellular location">
    <subcellularLocation>
        <location evidence="3 22">Cytoplasm</location>
    </subcellularLocation>
</comment>
<comment type="cofactor">
    <cofactor evidence="25">
        <name>Mg(2+)</name>
        <dbReference type="ChEBI" id="CHEBI:18420"/>
    </cofactor>
    <cofactor evidence="25">
        <name>Mn(2+)</name>
        <dbReference type="ChEBI" id="CHEBI:29035"/>
    </cofactor>
    <text evidence="25">Binds 2 magnesium or manganese ions per subunit.</text>
</comment>
<dbReference type="Pfam" id="PF01820">
    <property type="entry name" value="Dala_Dala_lig_N"/>
    <property type="match status" value="1"/>
</dbReference>
<dbReference type="NCBIfam" id="NF002526">
    <property type="entry name" value="PRK01966.1-2"/>
    <property type="match status" value="1"/>
</dbReference>
<feature type="binding site" evidence="24">
    <location>
        <begin position="214"/>
        <end position="221"/>
    </location>
    <ligand>
        <name>ATP</name>
        <dbReference type="ChEBI" id="CHEBI:30616"/>
    </ligand>
</feature>
<evidence type="ECO:0000256" key="19">
    <source>
        <dbReference type="ARBA" id="ARBA00068427"/>
    </source>
</evidence>
<dbReference type="Gene3D" id="3.30.470.20">
    <property type="entry name" value="ATP-grasp fold, B domain"/>
    <property type="match status" value="1"/>
</dbReference>
<evidence type="ECO:0000259" key="27">
    <source>
        <dbReference type="PROSITE" id="PS50975"/>
    </source>
</evidence>
<feature type="domain" description="ATP-grasp" evidence="27">
    <location>
        <begin position="135"/>
        <end position="340"/>
    </location>
</feature>
<accession>A0A443IVQ8</accession>
<keyword evidence="14 22" id="KW-0573">Peptidoglycan synthesis</keyword>
<feature type="active site" evidence="23">
    <location>
        <position position="184"/>
    </location>
</feature>
<comment type="similarity">
    <text evidence="5 22">Belongs to the D-alanine--D-alanine ligase family.</text>
</comment>
<gene>
    <name evidence="22" type="primary">ddl</name>
    <name evidence="28" type="ORF">D4N35_007500</name>
</gene>
<evidence type="ECO:0000256" key="18">
    <source>
        <dbReference type="ARBA" id="ARBA00060592"/>
    </source>
</evidence>
<dbReference type="GO" id="GO:0046872">
    <property type="term" value="F:metal ion binding"/>
    <property type="evidence" value="ECO:0007669"/>
    <property type="project" value="UniProtKB-KW"/>
</dbReference>
<dbReference type="InterPro" id="IPR005905">
    <property type="entry name" value="D_ala_D_ala"/>
</dbReference>
<dbReference type="GO" id="GO:0005829">
    <property type="term" value="C:cytosol"/>
    <property type="evidence" value="ECO:0007669"/>
    <property type="project" value="TreeGrafter"/>
</dbReference>
<evidence type="ECO:0000256" key="9">
    <source>
        <dbReference type="ARBA" id="ARBA00022723"/>
    </source>
</evidence>
<evidence type="ECO:0000256" key="4">
    <source>
        <dbReference type="ARBA" id="ARBA00004752"/>
    </source>
</evidence>
<comment type="pathway">
    <text evidence="18">Glycan biosynthesis.</text>
</comment>
<protein>
    <recommendedName>
        <fullName evidence="19 22">D-alanine--D-alanine ligase</fullName>
        <ecNumber evidence="6 22">6.3.2.4</ecNumber>
    </recommendedName>
    <alternativeName>
        <fullName evidence="21 22">D-Ala-D-Ala ligase</fullName>
    </alternativeName>
    <alternativeName>
        <fullName evidence="20 22">D-alanylalanine synthetase</fullName>
    </alternativeName>
</protein>
<dbReference type="PROSITE" id="PS50975">
    <property type="entry name" value="ATP_GRASP"/>
    <property type="match status" value="1"/>
</dbReference>
<feature type="active site" evidence="23">
    <location>
        <position position="18"/>
    </location>
</feature>
<dbReference type="NCBIfam" id="NF002528">
    <property type="entry name" value="PRK01966.1-4"/>
    <property type="match status" value="1"/>
</dbReference>
<dbReference type="Pfam" id="PF07478">
    <property type="entry name" value="Dala_Dala_lig_C"/>
    <property type="match status" value="1"/>
</dbReference>
<feature type="binding site" evidence="24">
    <location>
        <begin position="306"/>
        <end position="307"/>
    </location>
    <ligand>
        <name>ATP</name>
        <dbReference type="ChEBI" id="CHEBI:30616"/>
    </ligand>
</feature>
<comment type="pathway">
    <text evidence="4 22">Cell wall biogenesis; peptidoglycan biosynthesis.</text>
</comment>
<dbReference type="GO" id="GO:0008360">
    <property type="term" value="P:regulation of cell shape"/>
    <property type="evidence" value="ECO:0007669"/>
    <property type="project" value="UniProtKB-KW"/>
</dbReference>
<keyword evidence="11 26" id="KW-0067">ATP-binding</keyword>
<keyword evidence="29" id="KW-1185">Reference proteome</keyword>
<feature type="binding site" evidence="25">
    <location>
        <position position="307"/>
    </location>
    <ligand>
        <name>Mg(2+)</name>
        <dbReference type="ChEBI" id="CHEBI:18420"/>
        <label>2</label>
    </ligand>
</feature>
<evidence type="ECO:0000256" key="21">
    <source>
        <dbReference type="ARBA" id="ARBA00077154"/>
    </source>
</evidence>
<dbReference type="Gene3D" id="3.30.1490.20">
    <property type="entry name" value="ATP-grasp fold, A domain"/>
    <property type="match status" value="1"/>
</dbReference>
<comment type="function">
    <text evidence="2 22">Cell wall formation.</text>
</comment>
<evidence type="ECO:0000256" key="12">
    <source>
        <dbReference type="ARBA" id="ARBA00022842"/>
    </source>
</evidence>
<name>A0A443IVQ8_9BACI</name>
<dbReference type="NCBIfam" id="TIGR01205">
    <property type="entry name" value="D_ala_D_alaTIGR"/>
    <property type="match status" value="1"/>
</dbReference>